<comment type="catalytic activity">
    <reaction evidence="1">
        <text>ATP + protein L-histidine = ADP + protein N-phospho-L-histidine.</text>
        <dbReference type="EC" id="2.7.13.3"/>
    </reaction>
</comment>
<feature type="domain" description="PAC" evidence="9">
    <location>
        <begin position="998"/>
        <end position="1051"/>
    </location>
</feature>
<dbReference type="InterPro" id="IPR003594">
    <property type="entry name" value="HATPase_dom"/>
</dbReference>
<accession>A0A7J5TSV2</accession>
<dbReference type="SMART" id="SM00086">
    <property type="entry name" value="PAC"/>
    <property type="match status" value="6"/>
</dbReference>
<dbReference type="InterPro" id="IPR036097">
    <property type="entry name" value="HisK_dim/P_sf"/>
</dbReference>
<feature type="domain" description="PAC" evidence="9">
    <location>
        <begin position="484"/>
        <end position="537"/>
    </location>
</feature>
<dbReference type="InterPro" id="IPR004358">
    <property type="entry name" value="Sig_transdc_His_kin-like_C"/>
</dbReference>
<evidence type="ECO:0000256" key="5">
    <source>
        <dbReference type="ARBA" id="ARBA00022777"/>
    </source>
</evidence>
<feature type="domain" description="PAC" evidence="9">
    <location>
        <begin position="352"/>
        <end position="404"/>
    </location>
</feature>
<dbReference type="CDD" id="cd00130">
    <property type="entry name" value="PAS"/>
    <property type="match status" value="4"/>
</dbReference>
<proteinExistence type="predicted"/>
<dbReference type="InterPro" id="IPR013655">
    <property type="entry name" value="PAS_fold_3"/>
</dbReference>
<dbReference type="InterPro" id="IPR035965">
    <property type="entry name" value="PAS-like_dom_sf"/>
</dbReference>
<dbReference type="SMART" id="SM00387">
    <property type="entry name" value="HATPase_c"/>
    <property type="match status" value="1"/>
</dbReference>
<keyword evidence="5" id="KW-0418">Kinase</keyword>
<dbReference type="SMART" id="SM00388">
    <property type="entry name" value="HisKA"/>
    <property type="match status" value="1"/>
</dbReference>
<feature type="domain" description="Histidine kinase" evidence="7">
    <location>
        <begin position="1207"/>
        <end position="1441"/>
    </location>
</feature>
<dbReference type="Pfam" id="PF00512">
    <property type="entry name" value="HisKA"/>
    <property type="match status" value="1"/>
</dbReference>
<gene>
    <name evidence="10" type="ORF">F5984_24640</name>
</gene>
<dbReference type="FunFam" id="3.30.450.20:FF:000099">
    <property type="entry name" value="Sensory box sensor histidine kinase"/>
    <property type="match status" value="1"/>
</dbReference>
<feature type="domain" description="PAS" evidence="8">
    <location>
        <begin position="405"/>
        <end position="479"/>
    </location>
</feature>
<evidence type="ECO:0000259" key="9">
    <source>
        <dbReference type="PROSITE" id="PS50113"/>
    </source>
</evidence>
<keyword evidence="4" id="KW-0808">Transferase</keyword>
<dbReference type="PROSITE" id="PS50109">
    <property type="entry name" value="HIS_KIN"/>
    <property type="match status" value="1"/>
</dbReference>
<comment type="caution">
    <text evidence="10">The sequence shown here is derived from an EMBL/GenBank/DDBJ whole genome shotgun (WGS) entry which is preliminary data.</text>
</comment>
<evidence type="ECO:0000313" key="10">
    <source>
        <dbReference type="EMBL" id="KAB7726506.1"/>
    </source>
</evidence>
<dbReference type="SUPFAM" id="SSF47384">
    <property type="entry name" value="Homodimeric domain of signal transducing histidine kinase"/>
    <property type="match status" value="1"/>
</dbReference>
<feature type="domain" description="PAS" evidence="8">
    <location>
        <begin position="276"/>
        <end position="348"/>
    </location>
</feature>
<dbReference type="InterPro" id="IPR003661">
    <property type="entry name" value="HisK_dim/P_dom"/>
</dbReference>
<dbReference type="PROSITE" id="PS50112">
    <property type="entry name" value="PAS"/>
    <property type="match status" value="5"/>
</dbReference>
<feature type="domain" description="PAC" evidence="9">
    <location>
        <begin position="754"/>
        <end position="806"/>
    </location>
</feature>
<organism evidence="10 11">
    <name type="scientific">Rudanella paleaurantiibacter</name>
    <dbReference type="NCBI Taxonomy" id="2614655"/>
    <lineage>
        <taxon>Bacteria</taxon>
        <taxon>Pseudomonadati</taxon>
        <taxon>Bacteroidota</taxon>
        <taxon>Cytophagia</taxon>
        <taxon>Cytophagales</taxon>
        <taxon>Cytophagaceae</taxon>
        <taxon>Rudanella</taxon>
    </lineage>
</organism>
<dbReference type="InterPro" id="IPR001610">
    <property type="entry name" value="PAC"/>
</dbReference>
<name>A0A7J5TSV2_9BACT</name>
<dbReference type="CDD" id="cd00082">
    <property type="entry name" value="HisKA"/>
    <property type="match status" value="1"/>
</dbReference>
<dbReference type="Gene3D" id="2.10.70.100">
    <property type="match status" value="2"/>
</dbReference>
<dbReference type="NCBIfam" id="TIGR00229">
    <property type="entry name" value="sensory_box"/>
    <property type="match status" value="6"/>
</dbReference>
<dbReference type="SUPFAM" id="SSF55874">
    <property type="entry name" value="ATPase domain of HSP90 chaperone/DNA topoisomerase II/histidine kinase"/>
    <property type="match status" value="1"/>
</dbReference>
<dbReference type="PRINTS" id="PR00344">
    <property type="entry name" value="BCTRLSENSOR"/>
</dbReference>
<reference evidence="10 11" key="1">
    <citation type="submission" date="2019-10" db="EMBL/GenBank/DDBJ databases">
        <title>Rudanella paleaurantiibacter sp. nov., isolated from sludge.</title>
        <authorList>
            <person name="Xu S.Q."/>
        </authorList>
    </citation>
    <scope>NUCLEOTIDE SEQUENCE [LARGE SCALE GENOMIC DNA]</scope>
    <source>
        <strain evidence="10 11">HX-22-17</strain>
    </source>
</reference>
<evidence type="ECO:0000259" key="7">
    <source>
        <dbReference type="PROSITE" id="PS50109"/>
    </source>
</evidence>
<dbReference type="InterPro" id="IPR000700">
    <property type="entry name" value="PAS-assoc_C"/>
</dbReference>
<dbReference type="Pfam" id="PF08447">
    <property type="entry name" value="PAS_3"/>
    <property type="match status" value="5"/>
</dbReference>
<dbReference type="Gene3D" id="1.10.287.130">
    <property type="match status" value="1"/>
</dbReference>
<evidence type="ECO:0000256" key="1">
    <source>
        <dbReference type="ARBA" id="ARBA00000085"/>
    </source>
</evidence>
<sequence length="1442" mass="165034">MPAKKIPLSDERYTANQLFDKSPLAIAIVSHPSGKLIYTNPIFENVYDLKSSTVGQTVKDVWTSNSQTVLLSLIEEAYLSGQPAMLAEYRTYNNIEGVSQRECFQWTATPVQTAYSQDIQILLQGVAISRYVEAPKLNDSNKFVLNPTNDYFALSINTGNVGTWYWEVEKDELTWSQEQLNIYGIEPAEFGGNFSSFFSFLFEEDKSRILNLTECHNTSAGEYEYQFRIRRKDGSLRWIQARSRTCFDQHGKIKFIIGTNFDITEQKLTEEQLRQSQKRVQLAMEAGNMYFWEIDLQTGQSIWSDNTARILGIASDYLPKTLTDAQRFNHPEDSHEVQELFSRVLKGEVNKIAYEQRIIHPINGSTIWLQVQGIVEYTEGNAVRLIGVSENISQKKEVQQALLNQQKFTQSVLEASPSLTYIFDLTTRSNTYVSNQITDILGYTAEEISAKGDALLSTLLHPQDISDANKRFQQFLEQEENDVLSAEYRMQHKSGNWIWLYDRARVFQRDIQGTPIQILGVATDITERKQLEKELQEQFDELQNIYQNAPMGLAVVDRELRFLRANDRLAEINGLSIEEHLGNTITDIVPDLAGQVSTILQHVFQTGQPLLNIELNGYTKAEPNKERYWMESWYPLKNGKGDTFAVSVVVEETTERKRAEAEINSLREQLELTIENIPAEVYVFDASRQIRLSNRAARENIHQLTGEYNELGTGLPFLLEMADQKFLYFDENNNPLSSDQTCTSLAFQTARESQAVVKRVEKNNNATKWLMLHSTPLLDETGCVRLVITTATDITATKQAHVLVEESEARFRIVADATPTMVWALHPDGTSKYANKCVLQYFGITEKQYYQASQLDWVHPDDIQQARIAFANGLQHQQAFDVEYRLRRYDGIYHWFLVRVRPSFYPTGELYGFVGSSTDFTDQKQSSLRLELAQKVGRAGFFEWNLLTNKLHVTGILKELLNTVTGLVNLTDWTGRLVPEDYERTRTVLDEAIAQRKTQLTYDLRVQVEDKIRWLAAEATINYNTEGKAIQILGINYDVTDRKQIELALQESEALFRRMSDDSPVWVWRVDSQIRANYANWSMVTYLGLSSPQEFSGYIWEGLTHPDDLITVYETFTEAVKNQQPFSFESRVKNSATGQYEWCLFKGVPNIHEGSFIGFIGTGIHIHHQKTFAEQLEKEVTQRTAELMNVNGELRRSNEYLQQFAYVASHDLQEPLRKIQSFGDILSKQFGQVLSEDGLDLLYRMQNAAKRMSQLVKDLLSYSRLSTHQQPKRPIAISELIKSVLSDFELLIEQTHASITIRELPTIIADPFQIQQLFSNLIGNALKYVAEGTTPEIVLNCRVIPVEQIDLTLISSRPDTHQLTPCYYEFTITDNGIGFDEQYLDRIFGMFQRLVGKSQYEGSGMGLAICKRVIDNHRGFITARSQPGKGSTFIVYLPQSDD</sequence>
<feature type="domain" description="PAC" evidence="9">
    <location>
        <begin position="223"/>
        <end position="275"/>
    </location>
</feature>
<feature type="domain" description="PAS" evidence="8">
    <location>
        <begin position="538"/>
        <end position="607"/>
    </location>
</feature>
<dbReference type="InterPro" id="IPR013656">
    <property type="entry name" value="PAS_4"/>
</dbReference>
<keyword evidence="11" id="KW-1185">Reference proteome</keyword>
<dbReference type="Gene3D" id="3.30.450.20">
    <property type="entry name" value="PAS domain"/>
    <property type="match status" value="9"/>
</dbReference>
<dbReference type="SUPFAM" id="SSF55785">
    <property type="entry name" value="PYP-like sensor domain (PAS domain)"/>
    <property type="match status" value="8"/>
</dbReference>
<dbReference type="GO" id="GO:0000155">
    <property type="term" value="F:phosphorelay sensor kinase activity"/>
    <property type="evidence" value="ECO:0007669"/>
    <property type="project" value="InterPro"/>
</dbReference>
<dbReference type="EMBL" id="WELI01000015">
    <property type="protein sequence ID" value="KAB7726506.1"/>
    <property type="molecule type" value="Genomic_DNA"/>
</dbReference>
<dbReference type="PROSITE" id="PS50113">
    <property type="entry name" value="PAC"/>
    <property type="match status" value="6"/>
</dbReference>
<dbReference type="Gene3D" id="3.30.565.10">
    <property type="entry name" value="Histidine kinase-like ATPase, C-terminal domain"/>
    <property type="match status" value="1"/>
</dbReference>
<evidence type="ECO:0000256" key="4">
    <source>
        <dbReference type="ARBA" id="ARBA00022679"/>
    </source>
</evidence>
<dbReference type="Pfam" id="PF08448">
    <property type="entry name" value="PAS_4"/>
    <property type="match status" value="1"/>
</dbReference>
<dbReference type="EC" id="2.7.13.3" evidence="2"/>
<feature type="domain" description="PAC" evidence="9">
    <location>
        <begin position="880"/>
        <end position="932"/>
    </location>
</feature>
<evidence type="ECO:0000259" key="8">
    <source>
        <dbReference type="PROSITE" id="PS50112"/>
    </source>
</evidence>
<evidence type="ECO:0000256" key="6">
    <source>
        <dbReference type="SAM" id="Coils"/>
    </source>
</evidence>
<dbReference type="Proteomes" id="UP000488299">
    <property type="component" value="Unassembled WGS sequence"/>
</dbReference>
<dbReference type="InterPro" id="IPR052162">
    <property type="entry name" value="Sensor_kinase/Photoreceptor"/>
</dbReference>
<dbReference type="PANTHER" id="PTHR43304:SF1">
    <property type="entry name" value="PAC DOMAIN-CONTAINING PROTEIN"/>
    <property type="match status" value="1"/>
</dbReference>
<evidence type="ECO:0000256" key="3">
    <source>
        <dbReference type="ARBA" id="ARBA00022553"/>
    </source>
</evidence>
<keyword evidence="3" id="KW-0597">Phosphoprotein</keyword>
<feature type="coiled-coil region" evidence="6">
    <location>
        <begin position="649"/>
        <end position="676"/>
    </location>
</feature>
<feature type="domain" description="PAS" evidence="8">
    <location>
        <begin position="1052"/>
        <end position="1123"/>
    </location>
</feature>
<dbReference type="RefSeq" id="WP_152126820.1">
    <property type="nucleotide sequence ID" value="NZ_WELI01000015.1"/>
</dbReference>
<dbReference type="Pfam" id="PF02518">
    <property type="entry name" value="HATPase_c"/>
    <property type="match status" value="1"/>
</dbReference>
<dbReference type="InterPro" id="IPR036890">
    <property type="entry name" value="HATPase_C_sf"/>
</dbReference>
<feature type="domain" description="PAS" evidence="8">
    <location>
        <begin position="807"/>
        <end position="877"/>
    </location>
</feature>
<protein>
    <recommendedName>
        <fullName evidence="2">histidine kinase</fullName>
        <ecNumber evidence="2">2.7.13.3</ecNumber>
    </recommendedName>
</protein>
<dbReference type="InterPro" id="IPR000014">
    <property type="entry name" value="PAS"/>
</dbReference>
<evidence type="ECO:0000256" key="2">
    <source>
        <dbReference type="ARBA" id="ARBA00012438"/>
    </source>
</evidence>
<keyword evidence="6" id="KW-0175">Coiled coil</keyword>
<evidence type="ECO:0000313" key="11">
    <source>
        <dbReference type="Proteomes" id="UP000488299"/>
    </source>
</evidence>
<dbReference type="SMART" id="SM00091">
    <property type="entry name" value="PAS"/>
    <property type="match status" value="8"/>
</dbReference>
<dbReference type="PANTHER" id="PTHR43304">
    <property type="entry name" value="PHYTOCHROME-LIKE PROTEIN CPH1"/>
    <property type="match status" value="1"/>
</dbReference>
<dbReference type="InterPro" id="IPR005467">
    <property type="entry name" value="His_kinase_dom"/>
</dbReference>